<dbReference type="CDD" id="cd19481">
    <property type="entry name" value="RecA-like_protease"/>
    <property type="match status" value="1"/>
</dbReference>
<dbReference type="InterPro" id="IPR003959">
    <property type="entry name" value="ATPase_AAA_core"/>
</dbReference>
<dbReference type="InterPro" id="IPR003593">
    <property type="entry name" value="AAA+_ATPase"/>
</dbReference>
<evidence type="ECO:0000259" key="1">
    <source>
        <dbReference type="SMART" id="SM00382"/>
    </source>
</evidence>
<protein>
    <submittedName>
        <fullName evidence="2">ATP-binding protein</fullName>
    </submittedName>
</protein>
<gene>
    <name evidence="2" type="ORF">ACFQ3T_26745</name>
</gene>
<dbReference type="Pfam" id="PF00004">
    <property type="entry name" value="AAA"/>
    <property type="match status" value="1"/>
</dbReference>
<dbReference type="RefSeq" id="WP_380727106.1">
    <property type="nucleotide sequence ID" value="NZ_JBHTLK010000180.1"/>
</dbReference>
<organism evidence="2 3">
    <name type="scientific">Saccharothrix hoggarensis</name>
    <dbReference type="NCBI Taxonomy" id="913853"/>
    <lineage>
        <taxon>Bacteria</taxon>
        <taxon>Bacillati</taxon>
        <taxon>Actinomycetota</taxon>
        <taxon>Actinomycetes</taxon>
        <taxon>Pseudonocardiales</taxon>
        <taxon>Pseudonocardiaceae</taxon>
        <taxon>Saccharothrix</taxon>
    </lineage>
</organism>
<dbReference type="GO" id="GO:0005524">
    <property type="term" value="F:ATP binding"/>
    <property type="evidence" value="ECO:0007669"/>
    <property type="project" value="UniProtKB-KW"/>
</dbReference>
<dbReference type="Gene3D" id="3.40.50.300">
    <property type="entry name" value="P-loop containing nucleotide triphosphate hydrolases"/>
    <property type="match status" value="1"/>
</dbReference>
<comment type="caution">
    <text evidence="2">The sequence shown here is derived from an EMBL/GenBank/DDBJ whole genome shotgun (WGS) entry which is preliminary data.</text>
</comment>
<dbReference type="EMBL" id="JBHTLK010000180">
    <property type="protein sequence ID" value="MFD1150745.1"/>
    <property type="molecule type" value="Genomic_DNA"/>
</dbReference>
<feature type="non-terminal residue" evidence="2">
    <location>
        <position position="1"/>
    </location>
</feature>
<dbReference type="PANTHER" id="PTHR46411">
    <property type="entry name" value="FAMILY ATPASE, PUTATIVE-RELATED"/>
    <property type="match status" value="1"/>
</dbReference>
<feature type="domain" description="AAA+ ATPase" evidence="1">
    <location>
        <begin position="196"/>
        <end position="328"/>
    </location>
</feature>
<keyword evidence="2" id="KW-0067">ATP-binding</keyword>
<evidence type="ECO:0000313" key="3">
    <source>
        <dbReference type="Proteomes" id="UP001597168"/>
    </source>
</evidence>
<sequence length="418" mass="45158">PLAAAVQEARLRGAGLVLGPLEPPAPDRVGLVRDVTALVGDVPLVLHGRRHWDPHWSARPVVSVEVPAPGPDERARRWAEALADASGAEVDGALVADLAGYRLGNDEVTRAVAVATRLAVLEDRPVGLAHVRAGVRAQNGAGLEKLARRINPAVGWDDLVLPGPTRKQLDELVLRVRHRERVLGQWRMRPGGGRGRGVVALFAGESGTGKTMSAEVVAAEVGMDLYVVDLSSVVDKYIGETEKNLERIFTEAAGVHGVLLFDEADAVFGKRSEVKDSHDKHANMESAYLLQRIESFDGIAVLTTNLRSNVDEAFTRRIDVIADFPVPDAEQRHALWDRCLGDAVPRSDDLDLAFCAERFDLAGGSIRACAVTAAYLAAAADRPVAMSHIVAAIQQEYRKLGRLVLENEFGPWLAARQP</sequence>
<evidence type="ECO:0000313" key="2">
    <source>
        <dbReference type="EMBL" id="MFD1150745.1"/>
    </source>
</evidence>
<dbReference type="Proteomes" id="UP001597168">
    <property type="component" value="Unassembled WGS sequence"/>
</dbReference>
<dbReference type="PANTHER" id="PTHR46411:SF3">
    <property type="entry name" value="AAA+ ATPASE DOMAIN-CONTAINING PROTEIN"/>
    <property type="match status" value="1"/>
</dbReference>
<accession>A0ABW3R1D7</accession>
<name>A0ABW3R1D7_9PSEU</name>
<keyword evidence="2" id="KW-0547">Nucleotide-binding</keyword>
<dbReference type="SUPFAM" id="SSF52540">
    <property type="entry name" value="P-loop containing nucleoside triphosphate hydrolases"/>
    <property type="match status" value="1"/>
</dbReference>
<dbReference type="SMART" id="SM00382">
    <property type="entry name" value="AAA"/>
    <property type="match status" value="1"/>
</dbReference>
<dbReference type="InterPro" id="IPR027417">
    <property type="entry name" value="P-loop_NTPase"/>
</dbReference>
<proteinExistence type="predicted"/>
<keyword evidence="3" id="KW-1185">Reference proteome</keyword>
<reference evidence="3" key="1">
    <citation type="journal article" date="2019" name="Int. J. Syst. Evol. Microbiol.">
        <title>The Global Catalogue of Microorganisms (GCM) 10K type strain sequencing project: providing services to taxonomists for standard genome sequencing and annotation.</title>
        <authorList>
            <consortium name="The Broad Institute Genomics Platform"/>
            <consortium name="The Broad Institute Genome Sequencing Center for Infectious Disease"/>
            <person name="Wu L."/>
            <person name="Ma J."/>
        </authorList>
    </citation>
    <scope>NUCLEOTIDE SEQUENCE [LARGE SCALE GENOMIC DNA]</scope>
    <source>
        <strain evidence="3">CCUG 60214</strain>
    </source>
</reference>